<evidence type="ECO:0000256" key="5">
    <source>
        <dbReference type="ARBA" id="ARBA00023273"/>
    </source>
</evidence>
<evidence type="ECO:0000256" key="2">
    <source>
        <dbReference type="ARBA" id="ARBA00022692"/>
    </source>
</evidence>
<dbReference type="EMBL" id="SRLO01022558">
    <property type="protein sequence ID" value="TNN22424.1"/>
    <property type="molecule type" value="Genomic_DNA"/>
</dbReference>
<evidence type="ECO:0000256" key="1">
    <source>
        <dbReference type="ARBA" id="ARBA00022475"/>
    </source>
</evidence>
<evidence type="ECO:0000313" key="9">
    <source>
        <dbReference type="EMBL" id="TNN22424.1"/>
    </source>
</evidence>
<dbReference type="GO" id="GO:0030031">
    <property type="term" value="P:cell projection assembly"/>
    <property type="evidence" value="ECO:0007669"/>
    <property type="project" value="TreeGrafter"/>
</dbReference>
<evidence type="ECO:0000256" key="6">
    <source>
        <dbReference type="ARBA" id="ARBA00037839"/>
    </source>
</evidence>
<dbReference type="OrthoDB" id="548214at2759"/>
<dbReference type="Proteomes" id="UP000314294">
    <property type="component" value="Unassembled WGS sequence"/>
</dbReference>
<gene>
    <name evidence="9" type="primary">Nckap1_0</name>
    <name evidence="9" type="ORF">EYF80_067462</name>
</gene>
<sequence length="156" mass="18012">MYLKDRHPRLCCVIVVVVPSHPLLSLLSLDKLHTALSELCFSINYVPNLAVWEHTFTPREYLTSHLEIRFTKSIVGMTMYNQATQEIAKPSELLTSVRAYMTVLQSIENYVTIDITRVFNNVLLQQTQHLDSHGEPTITSLYTNWYVPGFIWAQEI</sequence>
<dbReference type="GO" id="GO:0016477">
    <property type="term" value="P:cell migration"/>
    <property type="evidence" value="ECO:0007669"/>
    <property type="project" value="TreeGrafter"/>
</dbReference>
<reference evidence="9 10" key="1">
    <citation type="submission" date="2019-03" db="EMBL/GenBank/DDBJ databases">
        <title>First draft genome of Liparis tanakae, snailfish: a comprehensive survey of snailfish specific genes.</title>
        <authorList>
            <person name="Kim W."/>
            <person name="Song I."/>
            <person name="Jeong J.-H."/>
            <person name="Kim D."/>
            <person name="Kim S."/>
            <person name="Ryu S."/>
            <person name="Song J.Y."/>
            <person name="Lee S.K."/>
        </authorList>
    </citation>
    <scope>NUCLEOTIDE SEQUENCE [LARGE SCALE GENOMIC DNA]</scope>
    <source>
        <tissue evidence="9">Muscle</tissue>
    </source>
</reference>
<keyword evidence="4" id="KW-0472">Membrane</keyword>
<dbReference type="PANTHER" id="PTHR12093:SF11">
    <property type="entry name" value="NCK-ASSOCIATED PROTEIN 1"/>
    <property type="match status" value="1"/>
</dbReference>
<dbReference type="GO" id="GO:0031258">
    <property type="term" value="C:lamellipodium membrane"/>
    <property type="evidence" value="ECO:0007669"/>
    <property type="project" value="UniProtKB-SubCell"/>
</dbReference>
<keyword evidence="3" id="KW-1133">Transmembrane helix</keyword>
<comment type="similarity">
    <text evidence="7">Belongs to the HEM-1/HEM-2 family.</text>
</comment>
<name>A0A4Z2E115_9TELE</name>
<keyword evidence="2" id="KW-0812">Transmembrane</keyword>
<dbReference type="PANTHER" id="PTHR12093">
    <property type="entry name" value="NCK-ASSOCIATED PROTEIN 1"/>
    <property type="match status" value="1"/>
</dbReference>
<dbReference type="AlphaFoldDB" id="A0A4Z2E115"/>
<comment type="subcellular location">
    <subcellularLocation>
        <location evidence="6">Cell projection</location>
        <location evidence="6">Lamellipodium membrane</location>
        <topology evidence="6">Single-pass membrane protein</topology>
        <orientation evidence="6">Cytoplasmic side</orientation>
    </subcellularLocation>
</comment>
<protein>
    <recommendedName>
        <fullName evidence="8">Nck-associated protein 1</fullName>
    </recommendedName>
</protein>
<organism evidence="9 10">
    <name type="scientific">Liparis tanakae</name>
    <name type="common">Tanaka's snailfish</name>
    <dbReference type="NCBI Taxonomy" id="230148"/>
    <lineage>
        <taxon>Eukaryota</taxon>
        <taxon>Metazoa</taxon>
        <taxon>Chordata</taxon>
        <taxon>Craniata</taxon>
        <taxon>Vertebrata</taxon>
        <taxon>Euteleostomi</taxon>
        <taxon>Actinopterygii</taxon>
        <taxon>Neopterygii</taxon>
        <taxon>Teleostei</taxon>
        <taxon>Neoteleostei</taxon>
        <taxon>Acanthomorphata</taxon>
        <taxon>Eupercaria</taxon>
        <taxon>Perciformes</taxon>
        <taxon>Cottioidei</taxon>
        <taxon>Cottales</taxon>
        <taxon>Liparidae</taxon>
        <taxon>Liparis</taxon>
    </lineage>
</organism>
<proteinExistence type="inferred from homology"/>
<evidence type="ECO:0000313" key="10">
    <source>
        <dbReference type="Proteomes" id="UP000314294"/>
    </source>
</evidence>
<evidence type="ECO:0000256" key="7">
    <source>
        <dbReference type="ARBA" id="ARBA00037947"/>
    </source>
</evidence>
<keyword evidence="10" id="KW-1185">Reference proteome</keyword>
<keyword evidence="1" id="KW-1003">Cell membrane</keyword>
<evidence type="ECO:0000256" key="8">
    <source>
        <dbReference type="ARBA" id="ARBA00039689"/>
    </source>
</evidence>
<dbReference type="GO" id="GO:0030866">
    <property type="term" value="P:cortical actin cytoskeleton organization"/>
    <property type="evidence" value="ECO:0007669"/>
    <property type="project" value="TreeGrafter"/>
</dbReference>
<evidence type="ECO:0000256" key="3">
    <source>
        <dbReference type="ARBA" id="ARBA00022989"/>
    </source>
</evidence>
<accession>A0A4Z2E115</accession>
<evidence type="ECO:0000256" key="4">
    <source>
        <dbReference type="ARBA" id="ARBA00023136"/>
    </source>
</evidence>
<comment type="caution">
    <text evidence="9">The sequence shown here is derived from an EMBL/GenBank/DDBJ whole genome shotgun (WGS) entry which is preliminary data.</text>
</comment>
<dbReference type="GO" id="GO:0048812">
    <property type="term" value="P:neuron projection morphogenesis"/>
    <property type="evidence" value="ECO:0007669"/>
    <property type="project" value="TreeGrafter"/>
</dbReference>
<dbReference type="InterPro" id="IPR019137">
    <property type="entry name" value="Nck-associated_protein-1"/>
</dbReference>
<dbReference type="Pfam" id="PF09735">
    <property type="entry name" value="Nckap1"/>
    <property type="match status" value="1"/>
</dbReference>
<keyword evidence="5" id="KW-0966">Cell projection</keyword>
<dbReference type="GO" id="GO:0031209">
    <property type="term" value="C:SCAR complex"/>
    <property type="evidence" value="ECO:0007669"/>
    <property type="project" value="TreeGrafter"/>
</dbReference>